<dbReference type="InterPro" id="IPR050416">
    <property type="entry name" value="FAD-linked_Oxidoreductase"/>
</dbReference>
<proteinExistence type="inferred from homology"/>
<feature type="domain" description="FAD-binding PCMH-type" evidence="6">
    <location>
        <begin position="60"/>
        <end position="232"/>
    </location>
</feature>
<gene>
    <name evidence="7" type="ORF">ANIA_03351</name>
</gene>
<accession>Q5B7X9</accession>
<evidence type="ECO:0000256" key="4">
    <source>
        <dbReference type="ARBA" id="ARBA00023002"/>
    </source>
</evidence>
<dbReference type="InterPro" id="IPR016169">
    <property type="entry name" value="FAD-bd_PCMH_sub2"/>
</dbReference>
<reference evidence="8" key="1">
    <citation type="journal article" date="2005" name="Nature">
        <title>Sequencing of Aspergillus nidulans and comparative analysis with A. fumigatus and A. oryzae.</title>
        <authorList>
            <person name="Galagan J.E."/>
            <person name="Calvo S.E."/>
            <person name="Cuomo C."/>
            <person name="Ma L.J."/>
            <person name="Wortman J.R."/>
            <person name="Batzoglou S."/>
            <person name="Lee S.I."/>
            <person name="Basturkmen M."/>
            <person name="Spevak C.C."/>
            <person name="Clutterbuck J."/>
            <person name="Kapitonov V."/>
            <person name="Jurka J."/>
            <person name="Scazzocchio C."/>
            <person name="Farman M."/>
            <person name="Butler J."/>
            <person name="Purcell S."/>
            <person name="Harris S."/>
            <person name="Braus G.H."/>
            <person name="Draht O."/>
            <person name="Busch S."/>
            <person name="D'Enfert C."/>
            <person name="Bouchier C."/>
            <person name="Goldman G.H."/>
            <person name="Bell-Pedersen D."/>
            <person name="Griffiths-Jones S."/>
            <person name="Doonan J.H."/>
            <person name="Yu J."/>
            <person name="Vienken K."/>
            <person name="Pain A."/>
            <person name="Freitag M."/>
            <person name="Selker E.U."/>
            <person name="Archer D.B."/>
            <person name="Penalva M.A."/>
            <person name="Oakley B.R."/>
            <person name="Momany M."/>
            <person name="Tanaka T."/>
            <person name="Kumagai T."/>
            <person name="Asai K."/>
            <person name="Machida M."/>
            <person name="Nierman W.C."/>
            <person name="Denning D.W."/>
            <person name="Caddick M."/>
            <person name="Hynes M."/>
            <person name="Paoletti M."/>
            <person name="Fischer R."/>
            <person name="Miller B."/>
            <person name="Dyer P."/>
            <person name="Sachs M.S."/>
            <person name="Osmani S.A."/>
            <person name="Birren B.W."/>
        </authorList>
    </citation>
    <scope>NUCLEOTIDE SEQUENCE [LARGE SCALE GENOMIC DNA]</scope>
    <source>
        <strain evidence="8">FGSC A4 / ATCC 38163 / CBS 112.46 / NRRL 194 / M139</strain>
    </source>
</reference>
<dbReference type="PANTHER" id="PTHR42973">
    <property type="entry name" value="BINDING OXIDOREDUCTASE, PUTATIVE (AFU_ORTHOLOGUE AFUA_1G17690)-RELATED"/>
    <property type="match status" value="1"/>
</dbReference>
<dbReference type="AlphaFoldDB" id="Q5B7X9"/>
<protein>
    <recommendedName>
        <fullName evidence="6">FAD-binding PCMH-type domain-containing protein</fullName>
    </recommendedName>
</protein>
<dbReference type="Proteomes" id="UP000000560">
    <property type="component" value="Chromosome VI"/>
</dbReference>
<evidence type="ECO:0000259" key="6">
    <source>
        <dbReference type="PROSITE" id="PS51387"/>
    </source>
</evidence>
<dbReference type="RefSeq" id="XP_660955.1">
    <property type="nucleotide sequence ID" value="XM_655863.1"/>
</dbReference>
<keyword evidence="3" id="KW-0274">FAD</keyword>
<evidence type="ECO:0000256" key="5">
    <source>
        <dbReference type="SAM" id="SignalP"/>
    </source>
</evidence>
<evidence type="ECO:0000313" key="8">
    <source>
        <dbReference type="Proteomes" id="UP000000560"/>
    </source>
</evidence>
<keyword evidence="8" id="KW-1185">Reference proteome</keyword>
<evidence type="ECO:0000256" key="3">
    <source>
        <dbReference type="ARBA" id="ARBA00022827"/>
    </source>
</evidence>
<keyword evidence="2" id="KW-0285">Flavoprotein</keyword>
<dbReference type="InterPro" id="IPR036318">
    <property type="entry name" value="FAD-bd_PCMH-like_sf"/>
</dbReference>
<evidence type="ECO:0000313" key="7">
    <source>
        <dbReference type="EMBL" id="CBF82888.1"/>
    </source>
</evidence>
<keyword evidence="4" id="KW-0560">Oxidoreductase</keyword>
<dbReference type="InParanoid" id="Q5B7X9"/>
<dbReference type="HOGENOM" id="CLU_018354_1_1_1"/>
<sequence length="581" mass="63235">MSPRLKSLVAIFALVSLPYALSVSSSPCTELASLLPGKVFLPNSATYNSSGSSYFARQEQEIHPACIVAPSSAEDVSTAVQHLANLPNSNFAIRSGGHSSNPGAANAPDGVTFDLAQLNTITVHPDTATVAVGSGLSWQEVYDVLDPYGLVVLGGRTGIVGVGGLLTGGGLSTFSPELGFACDSIVNMQVVLASGEIVDANETHNAPLFSALKGGQNNFGVVTRFDLATFPQDEFWGGAIQYPASANEAQLDAFWKFKNSTVDPYAEVEQSFLYNASAPSANPEEKYYSSNNLFYTRPVASVEDTVLRVFTSSNIHEPQGYNSVRVANMSDFARELSLFQPVDQYSIYATTTFRLSPTILQQVHALWRSFTSMQPQSSVPGLVSSLTFQTLPPVIRSSRNSLGFPPNSHPEENLVLVLVSNYWPGGAYSRALRDGTRALFEEIDALARSEGLDERFRYMNYAAEWQDVVSGYGEESVEELWRVSRRARNNCKVQASLLQVDVGAVFVLCEEGQAQNVREGAFFGTSFGTQITSSELPQLGGVLQNKDHASYVGGCGYEVKGLFWEWVADWTRRKSCWEKRL</sequence>
<reference evidence="8" key="2">
    <citation type="journal article" date="2009" name="Fungal Genet. Biol.">
        <title>The 2008 update of the Aspergillus nidulans genome annotation: a community effort.</title>
        <authorList>
            <person name="Wortman J.R."/>
            <person name="Gilsenan J.M."/>
            <person name="Joardar V."/>
            <person name="Deegan J."/>
            <person name="Clutterbuck J."/>
            <person name="Andersen M.R."/>
            <person name="Archer D."/>
            <person name="Bencina M."/>
            <person name="Braus G."/>
            <person name="Coutinho P."/>
            <person name="von Dohren H."/>
            <person name="Doonan J."/>
            <person name="Driessen A.J."/>
            <person name="Durek P."/>
            <person name="Espeso E."/>
            <person name="Fekete E."/>
            <person name="Flipphi M."/>
            <person name="Estrada C.G."/>
            <person name="Geysens S."/>
            <person name="Goldman G."/>
            <person name="de Groot P.W."/>
            <person name="Hansen K."/>
            <person name="Harris S.D."/>
            <person name="Heinekamp T."/>
            <person name="Helmstaedt K."/>
            <person name="Henrissat B."/>
            <person name="Hofmann G."/>
            <person name="Homan T."/>
            <person name="Horio T."/>
            <person name="Horiuchi H."/>
            <person name="James S."/>
            <person name="Jones M."/>
            <person name="Karaffa L."/>
            <person name="Karanyi Z."/>
            <person name="Kato M."/>
            <person name="Keller N."/>
            <person name="Kelly D.E."/>
            <person name="Kiel J.A."/>
            <person name="Kim J.M."/>
            <person name="van der Klei I.J."/>
            <person name="Klis F.M."/>
            <person name="Kovalchuk A."/>
            <person name="Krasevec N."/>
            <person name="Kubicek C.P."/>
            <person name="Liu B."/>
            <person name="Maccabe A."/>
            <person name="Meyer V."/>
            <person name="Mirabito P."/>
            <person name="Miskei M."/>
            <person name="Mos M."/>
            <person name="Mullins J."/>
            <person name="Nelson D.R."/>
            <person name="Nielsen J."/>
            <person name="Oakley B.R."/>
            <person name="Osmani S.A."/>
            <person name="Pakula T."/>
            <person name="Paszewski A."/>
            <person name="Paulsen I."/>
            <person name="Pilsyk S."/>
            <person name="Pocsi I."/>
            <person name="Punt P.J."/>
            <person name="Ram A.F."/>
            <person name="Ren Q."/>
            <person name="Robellet X."/>
            <person name="Robson G."/>
            <person name="Seiboth B."/>
            <person name="van Solingen P."/>
            <person name="Specht T."/>
            <person name="Sun J."/>
            <person name="Taheri-Talesh N."/>
            <person name="Takeshita N."/>
            <person name="Ussery D."/>
            <person name="vanKuyk P.A."/>
            <person name="Visser H."/>
            <person name="van de Vondervoort P.J."/>
            <person name="de Vries R.P."/>
            <person name="Walton J."/>
            <person name="Xiang X."/>
            <person name="Xiong Y."/>
            <person name="Zeng A.P."/>
            <person name="Brandt B.W."/>
            <person name="Cornell M.J."/>
            <person name="van den Hondel C.A."/>
            <person name="Visser J."/>
            <person name="Oliver S.G."/>
            <person name="Turner G."/>
        </authorList>
    </citation>
    <scope>GENOME REANNOTATION</scope>
    <source>
        <strain evidence="8">FGSC A4 / ATCC 38163 / CBS 112.46 / NRRL 194 / M139</strain>
    </source>
</reference>
<dbReference type="Pfam" id="PF01565">
    <property type="entry name" value="FAD_binding_4"/>
    <property type="match status" value="1"/>
</dbReference>
<dbReference type="SUPFAM" id="SSF56176">
    <property type="entry name" value="FAD-binding/transporter-associated domain-like"/>
    <property type="match status" value="1"/>
</dbReference>
<feature type="signal peptide" evidence="5">
    <location>
        <begin position="1"/>
        <end position="22"/>
    </location>
</feature>
<dbReference type="KEGG" id="ani:ANIA_03351"/>
<dbReference type="GO" id="GO:0005576">
    <property type="term" value="C:extracellular region"/>
    <property type="evidence" value="ECO:0000318"/>
    <property type="project" value="GO_Central"/>
</dbReference>
<name>Q5B7X9_EMENI</name>
<dbReference type="InterPro" id="IPR016166">
    <property type="entry name" value="FAD-bd_PCMH"/>
</dbReference>
<dbReference type="eggNOG" id="KOG1231">
    <property type="taxonomic scope" value="Eukaryota"/>
</dbReference>
<keyword evidence="5" id="KW-0732">Signal</keyword>
<accession>C8VHT9</accession>
<feature type="chain" id="PRO_5030175777" description="FAD-binding PCMH-type domain-containing protein" evidence="5">
    <location>
        <begin position="23"/>
        <end position="581"/>
    </location>
</feature>
<dbReference type="GO" id="GO:0071949">
    <property type="term" value="F:FAD binding"/>
    <property type="evidence" value="ECO:0007669"/>
    <property type="project" value="InterPro"/>
</dbReference>
<organism evidence="7 8">
    <name type="scientific">Emericella nidulans (strain FGSC A4 / ATCC 38163 / CBS 112.46 / NRRL 194 / M139)</name>
    <name type="common">Aspergillus nidulans</name>
    <dbReference type="NCBI Taxonomy" id="227321"/>
    <lineage>
        <taxon>Eukaryota</taxon>
        <taxon>Fungi</taxon>
        <taxon>Dikarya</taxon>
        <taxon>Ascomycota</taxon>
        <taxon>Pezizomycotina</taxon>
        <taxon>Eurotiomycetes</taxon>
        <taxon>Eurotiomycetidae</taxon>
        <taxon>Eurotiales</taxon>
        <taxon>Aspergillaceae</taxon>
        <taxon>Aspergillus</taxon>
        <taxon>Aspergillus subgen. Nidulantes</taxon>
    </lineage>
</organism>
<dbReference type="Gene3D" id="3.30.465.10">
    <property type="match status" value="1"/>
</dbReference>
<comment type="similarity">
    <text evidence="1">Belongs to the oxygen-dependent FAD-linked oxidoreductase family.</text>
</comment>
<dbReference type="GO" id="GO:0016491">
    <property type="term" value="F:oxidoreductase activity"/>
    <property type="evidence" value="ECO:0007669"/>
    <property type="project" value="UniProtKB-KW"/>
</dbReference>
<dbReference type="InterPro" id="IPR006094">
    <property type="entry name" value="Oxid_FAD_bind_N"/>
</dbReference>
<dbReference type="GeneID" id="2873741"/>
<dbReference type="OMA" id="QNNFGIV"/>
<evidence type="ECO:0000256" key="1">
    <source>
        <dbReference type="ARBA" id="ARBA00005466"/>
    </source>
</evidence>
<dbReference type="PROSITE" id="PS51387">
    <property type="entry name" value="FAD_PCMH"/>
    <property type="match status" value="1"/>
</dbReference>
<dbReference type="PANTHER" id="PTHR42973:SF28">
    <property type="entry name" value="FAD-BINDING PCMH-TYPE DOMAIN-CONTAINING PROTEIN"/>
    <property type="match status" value="1"/>
</dbReference>
<evidence type="ECO:0000256" key="2">
    <source>
        <dbReference type="ARBA" id="ARBA00022630"/>
    </source>
</evidence>
<dbReference type="OrthoDB" id="2151789at2759"/>
<dbReference type="EMBL" id="BN001306">
    <property type="protein sequence ID" value="CBF82888.1"/>
    <property type="molecule type" value="Genomic_DNA"/>
</dbReference>